<dbReference type="InterPro" id="IPR011032">
    <property type="entry name" value="GroES-like_sf"/>
</dbReference>
<dbReference type="InterPro" id="IPR013149">
    <property type="entry name" value="ADH-like_C"/>
</dbReference>
<keyword evidence="3" id="KW-0479">Metal-binding</keyword>
<dbReference type="AlphaFoldDB" id="A0A255EET1"/>
<dbReference type="InterPro" id="IPR036291">
    <property type="entry name" value="NAD(P)-bd_dom_sf"/>
</dbReference>
<gene>
    <name evidence="8" type="ORF">CGZ92_05580</name>
</gene>
<dbReference type="EMBL" id="NMVI01000014">
    <property type="protein sequence ID" value="OYN88085.1"/>
    <property type="molecule type" value="Genomic_DNA"/>
</dbReference>
<sequence>MQSVVIRGKQDMIVANTEVPQPGPDEVRIAIDYVGICGSDMHYYESGANGAFTITEPLVPGHELSGRIDADPSGTYTQGTPVTVHPAGFGPDVEGMENLRHLRPGGSYLGSAATTPHRQGAMSDYLIIGRDSILTLPESLPQKRAALAEPLGVALHGVNLAYNVVQANGETTGVEGKNVLVAGAGPIGLLTAFAAKVKGAAKVTVTDVLDGPLERAKLVGADEVINVREAEIPAKTFDVALECSSAPVSVQGCINGLKPRGILVQVGILPNAPIQLNLASLVNQELQILGSFRFDAEVEEAIGILDQHPEIDQILTHTFAAKDVHEAFAVAHDSQASGKVLVALQGDI</sequence>
<evidence type="ECO:0000259" key="7">
    <source>
        <dbReference type="Pfam" id="PF08240"/>
    </source>
</evidence>
<dbReference type="PANTHER" id="PTHR43161">
    <property type="entry name" value="SORBITOL DEHYDROGENASE"/>
    <property type="match status" value="1"/>
</dbReference>
<keyword evidence="5" id="KW-0560">Oxidoreductase</keyword>
<dbReference type="Gene3D" id="3.90.180.10">
    <property type="entry name" value="Medium-chain alcohol dehydrogenases, catalytic domain"/>
    <property type="match status" value="1"/>
</dbReference>
<proteinExistence type="inferred from homology"/>
<dbReference type="SUPFAM" id="SSF51735">
    <property type="entry name" value="NAD(P)-binding Rossmann-fold domains"/>
    <property type="match status" value="1"/>
</dbReference>
<keyword evidence="4" id="KW-0862">Zinc</keyword>
<evidence type="ECO:0000256" key="4">
    <source>
        <dbReference type="ARBA" id="ARBA00022833"/>
    </source>
</evidence>
<name>A0A255EET1_9ACTN</name>
<feature type="domain" description="Alcohol dehydrogenase-like N-terminal" evidence="7">
    <location>
        <begin position="23"/>
        <end position="137"/>
    </location>
</feature>
<evidence type="ECO:0000259" key="6">
    <source>
        <dbReference type="Pfam" id="PF00107"/>
    </source>
</evidence>
<feature type="domain" description="Alcohol dehydrogenase-like C-terminal" evidence="6">
    <location>
        <begin position="186"/>
        <end position="304"/>
    </location>
</feature>
<organism evidence="8 9">
    <name type="scientific">Parenemella sanctibonifatiensis</name>
    <dbReference type="NCBI Taxonomy" id="2016505"/>
    <lineage>
        <taxon>Bacteria</taxon>
        <taxon>Bacillati</taxon>
        <taxon>Actinomycetota</taxon>
        <taxon>Actinomycetes</taxon>
        <taxon>Propionibacteriales</taxon>
        <taxon>Propionibacteriaceae</taxon>
        <taxon>Parenemella</taxon>
    </lineage>
</organism>
<dbReference type="SUPFAM" id="SSF50129">
    <property type="entry name" value="GroES-like"/>
    <property type="match status" value="1"/>
</dbReference>
<evidence type="ECO:0000256" key="5">
    <source>
        <dbReference type="ARBA" id="ARBA00023002"/>
    </source>
</evidence>
<evidence type="ECO:0000256" key="3">
    <source>
        <dbReference type="ARBA" id="ARBA00022723"/>
    </source>
</evidence>
<dbReference type="RefSeq" id="WP_094450403.1">
    <property type="nucleotide sequence ID" value="NZ_NMVI01000014.1"/>
</dbReference>
<comment type="caution">
    <text evidence="8">The sequence shown here is derived from an EMBL/GenBank/DDBJ whole genome shotgun (WGS) entry which is preliminary data.</text>
</comment>
<comment type="cofactor">
    <cofactor evidence="1">
        <name>Zn(2+)</name>
        <dbReference type="ChEBI" id="CHEBI:29105"/>
    </cofactor>
</comment>
<dbReference type="Gene3D" id="3.40.50.720">
    <property type="entry name" value="NAD(P)-binding Rossmann-like Domain"/>
    <property type="match status" value="1"/>
</dbReference>
<protein>
    <submittedName>
        <fullName evidence="8">L-idonate 5-dehydrogenase</fullName>
    </submittedName>
</protein>
<dbReference type="Proteomes" id="UP000216533">
    <property type="component" value="Unassembled WGS sequence"/>
</dbReference>
<dbReference type="Pfam" id="PF08240">
    <property type="entry name" value="ADH_N"/>
    <property type="match status" value="1"/>
</dbReference>
<dbReference type="GO" id="GO:0016491">
    <property type="term" value="F:oxidoreductase activity"/>
    <property type="evidence" value="ECO:0007669"/>
    <property type="project" value="UniProtKB-KW"/>
</dbReference>
<reference evidence="8 9" key="1">
    <citation type="submission" date="2017-07" db="EMBL/GenBank/DDBJ databases">
        <title>Draft whole genome sequences of clinical Proprionibacteriaceae strains.</title>
        <authorList>
            <person name="Bernier A.-M."/>
            <person name="Bernard K."/>
            <person name="Domingo M.-C."/>
        </authorList>
    </citation>
    <scope>NUCLEOTIDE SEQUENCE [LARGE SCALE GENOMIC DNA]</scope>
    <source>
        <strain evidence="8 9">NML 160184</strain>
    </source>
</reference>
<dbReference type="PANTHER" id="PTHR43161:SF9">
    <property type="entry name" value="SORBITOL DEHYDROGENASE"/>
    <property type="match status" value="1"/>
</dbReference>
<evidence type="ECO:0000313" key="8">
    <source>
        <dbReference type="EMBL" id="OYN88085.1"/>
    </source>
</evidence>
<evidence type="ECO:0000256" key="1">
    <source>
        <dbReference type="ARBA" id="ARBA00001947"/>
    </source>
</evidence>
<accession>A0A255EET1</accession>
<dbReference type="InterPro" id="IPR013154">
    <property type="entry name" value="ADH-like_N"/>
</dbReference>
<evidence type="ECO:0000256" key="2">
    <source>
        <dbReference type="ARBA" id="ARBA00008072"/>
    </source>
</evidence>
<comment type="similarity">
    <text evidence="2">Belongs to the zinc-containing alcohol dehydrogenase family.</text>
</comment>
<dbReference type="GO" id="GO:0046872">
    <property type="term" value="F:metal ion binding"/>
    <property type="evidence" value="ECO:0007669"/>
    <property type="project" value="UniProtKB-KW"/>
</dbReference>
<dbReference type="Pfam" id="PF00107">
    <property type="entry name" value="ADH_zinc_N"/>
    <property type="match status" value="1"/>
</dbReference>
<evidence type="ECO:0000313" key="9">
    <source>
        <dbReference type="Proteomes" id="UP000216533"/>
    </source>
</evidence>